<reference evidence="8" key="1">
    <citation type="submission" date="2018-05" db="EMBL/GenBank/DDBJ databases">
        <title>Draft genome sequence of Stemphylium lycopersici strain CIDEFI 213.</title>
        <authorList>
            <person name="Medina R."/>
            <person name="Franco M.E.E."/>
            <person name="Lucentini C.G."/>
            <person name="Saparrat M.C.N."/>
            <person name="Balatti P.A."/>
        </authorList>
    </citation>
    <scope>NUCLEOTIDE SEQUENCE [LARGE SCALE GENOMIC DNA]</scope>
    <source>
        <strain evidence="8">CIDEFI 213</strain>
    </source>
</reference>
<sequence>MTITFGAICNLLESIEYISANRPRLPPEREKDSIHQTVTDWFHNQREALDDPATNGGAILSALLPHRRKDRVYGLQVPLLAKKLSSILAFNHSQRALFDGWKTGSHGDLGAYTERAMKPWDGTFSSKHAISIERIDRLLVQLAAKCRFSDEKIKEQRDWGFKTDAELREILVRLESWEAKWLVRLVLRDYCTIELDEKFMLERYHFLLPELLVFQNDFEVVFDMLRGELSHYPAVPRPSDVRPMRIEASQKLKAMIGVKIGRPTFHKAWSFEHCLQLVGKRAWAAEIKYDGEYCEIHVDLKNANSNMRIFSKNGKDSTTDRKPIHSTIRNALCIGRSDCLFRKNCIVLGEMALYSDREKKIMPFSKIRKYITRSGSSIGTLQDSLPHEWEHLMIVFFDVLALDDEPVLRHCLQDRRRVLRNLVHVIPGRSMRSEWTLLDFKTGGGITDLKQTFARSLAERQEGLVLKPLHAPYFALLSEQGCPQAGFFIKMKKDYLGDMGGERELGDFAVIGASFDPQVAPKTCLKPLHWTHFHLGCCINKDAVARTGAKPRFQVVAKLSIDKCIPKSDIKYLNIQGYVRQAKLREDGSITEFDIKHSRRYDQRMTVAFKKPFVAEILGGGFDKPQDESFEMLRHPRIRKIHHDRTWEDSVTMRDLEHMAEEKWEVPGADKLDGHAKDVALLVKQYIRGLGESQASTATDDTTQNTTQCITQRSSQETPRRTTIGIGFGLMPGNTIVQESQQLICNISTSQKSSDRSTQGIISSTSRKRLLTHSKTSDRLAPLILPKFMSTVSKTVNPVLSTSSAPSIISTAGKRRRVTQLISPPKAKRRKTTSPLQASNGSRNIGQFSFDSQDGIIHIYANEGLKVEVHAAIKV</sequence>
<dbReference type="InterPro" id="IPR050191">
    <property type="entry name" value="ATP-dep_DNA_ligase"/>
</dbReference>
<keyword evidence="2 7" id="KW-0436">Ligase</keyword>
<evidence type="ECO:0000313" key="8">
    <source>
        <dbReference type="Proteomes" id="UP000249619"/>
    </source>
</evidence>
<feature type="domain" description="ATP-dependent DNA ligase family profile" evidence="6">
    <location>
        <begin position="394"/>
        <end position="513"/>
    </location>
</feature>
<evidence type="ECO:0000256" key="2">
    <source>
        <dbReference type="ARBA" id="ARBA00022598"/>
    </source>
</evidence>
<dbReference type="PROSITE" id="PS50160">
    <property type="entry name" value="DNA_LIGASE_A3"/>
    <property type="match status" value="1"/>
</dbReference>
<feature type="region of interest" description="Disordered" evidence="5">
    <location>
        <begin position="825"/>
        <end position="845"/>
    </location>
</feature>
<dbReference type="EC" id="6.5.1.1" evidence="7"/>
<dbReference type="GO" id="GO:0005739">
    <property type="term" value="C:mitochondrion"/>
    <property type="evidence" value="ECO:0007669"/>
    <property type="project" value="TreeGrafter"/>
</dbReference>
<keyword evidence="4" id="KW-0067">ATP-binding</keyword>
<dbReference type="GO" id="GO:0003677">
    <property type="term" value="F:DNA binding"/>
    <property type="evidence" value="ECO:0007669"/>
    <property type="project" value="InterPro"/>
</dbReference>
<gene>
    <name evidence="7" type="ORF">DDE83_000463</name>
</gene>
<dbReference type="InterPro" id="IPR012308">
    <property type="entry name" value="DNA_ligase_ATP-dep_N"/>
</dbReference>
<dbReference type="InterPro" id="IPR012340">
    <property type="entry name" value="NA-bd_OB-fold"/>
</dbReference>
<dbReference type="GO" id="GO:0006310">
    <property type="term" value="P:DNA recombination"/>
    <property type="evidence" value="ECO:0007669"/>
    <property type="project" value="InterPro"/>
</dbReference>
<accession>A0A364NFS2</accession>
<keyword evidence="8" id="KW-1185">Reference proteome</keyword>
<evidence type="ECO:0000259" key="6">
    <source>
        <dbReference type="PROSITE" id="PS50160"/>
    </source>
</evidence>
<dbReference type="PANTHER" id="PTHR45674:SF12">
    <property type="entry name" value="ATP DEPENDENT DNA LIGASE DOMAIN-CONTAINING PROTEIN"/>
    <property type="match status" value="1"/>
</dbReference>
<dbReference type="AlphaFoldDB" id="A0A364NFS2"/>
<dbReference type="Proteomes" id="UP000249619">
    <property type="component" value="Unassembled WGS sequence"/>
</dbReference>
<dbReference type="GO" id="GO:0006281">
    <property type="term" value="P:DNA repair"/>
    <property type="evidence" value="ECO:0007669"/>
    <property type="project" value="InterPro"/>
</dbReference>
<dbReference type="Pfam" id="PF04675">
    <property type="entry name" value="DNA_ligase_A_N"/>
    <property type="match status" value="1"/>
</dbReference>
<dbReference type="STRING" id="183478.A0A364NFS2"/>
<evidence type="ECO:0000313" key="7">
    <source>
        <dbReference type="EMBL" id="RAR16106.1"/>
    </source>
</evidence>
<dbReference type="Gene3D" id="1.10.3260.10">
    <property type="entry name" value="DNA ligase, ATP-dependent, N-terminal domain"/>
    <property type="match status" value="1"/>
</dbReference>
<comment type="caution">
    <text evidence="7">The sequence shown here is derived from an EMBL/GenBank/DDBJ whole genome shotgun (WGS) entry which is preliminary data.</text>
</comment>
<dbReference type="PANTHER" id="PTHR45674">
    <property type="entry name" value="DNA LIGASE 1/3 FAMILY MEMBER"/>
    <property type="match status" value="1"/>
</dbReference>
<dbReference type="GO" id="GO:0005524">
    <property type="term" value="F:ATP binding"/>
    <property type="evidence" value="ECO:0007669"/>
    <property type="project" value="UniProtKB-KW"/>
</dbReference>
<dbReference type="OrthoDB" id="2160351at2759"/>
<feature type="compositionally biased region" description="Polar residues" evidence="5">
    <location>
        <begin position="833"/>
        <end position="845"/>
    </location>
</feature>
<name>A0A364NFS2_STELY</name>
<evidence type="ECO:0000256" key="1">
    <source>
        <dbReference type="ARBA" id="ARBA00007572"/>
    </source>
</evidence>
<protein>
    <submittedName>
        <fullName evidence="7">Dna ligase atp-dependent</fullName>
        <ecNumber evidence="7">6.5.1.1</ecNumber>
    </submittedName>
</protein>
<dbReference type="Gene3D" id="2.40.50.140">
    <property type="entry name" value="Nucleic acid-binding proteins"/>
    <property type="match status" value="1"/>
</dbReference>
<dbReference type="EMBL" id="QGDH01000005">
    <property type="protein sequence ID" value="RAR16106.1"/>
    <property type="molecule type" value="Genomic_DNA"/>
</dbReference>
<keyword evidence="3" id="KW-0547">Nucleotide-binding</keyword>
<evidence type="ECO:0000256" key="5">
    <source>
        <dbReference type="SAM" id="MobiDB-lite"/>
    </source>
</evidence>
<proteinExistence type="inferred from homology"/>
<dbReference type="Gene3D" id="3.30.470.30">
    <property type="entry name" value="DNA ligase/mRNA capping enzyme"/>
    <property type="match status" value="1"/>
</dbReference>
<dbReference type="InterPro" id="IPR012310">
    <property type="entry name" value="DNA_ligase_ATP-dep_cent"/>
</dbReference>
<evidence type="ECO:0000256" key="3">
    <source>
        <dbReference type="ARBA" id="ARBA00022741"/>
    </source>
</evidence>
<dbReference type="InterPro" id="IPR036599">
    <property type="entry name" value="DNA_ligase_N_sf"/>
</dbReference>
<dbReference type="SUPFAM" id="SSF56091">
    <property type="entry name" value="DNA ligase/mRNA capping enzyme, catalytic domain"/>
    <property type="match status" value="1"/>
</dbReference>
<evidence type="ECO:0000256" key="4">
    <source>
        <dbReference type="ARBA" id="ARBA00022840"/>
    </source>
</evidence>
<dbReference type="Pfam" id="PF01068">
    <property type="entry name" value="DNA_ligase_A_M"/>
    <property type="match status" value="1"/>
</dbReference>
<organism evidence="7 8">
    <name type="scientific">Stemphylium lycopersici</name>
    <name type="common">Tomato gray leaf spot disease fungus</name>
    <name type="synonym">Thyrospora lycopersici</name>
    <dbReference type="NCBI Taxonomy" id="183478"/>
    <lineage>
        <taxon>Eukaryota</taxon>
        <taxon>Fungi</taxon>
        <taxon>Dikarya</taxon>
        <taxon>Ascomycota</taxon>
        <taxon>Pezizomycotina</taxon>
        <taxon>Dothideomycetes</taxon>
        <taxon>Pleosporomycetidae</taxon>
        <taxon>Pleosporales</taxon>
        <taxon>Pleosporineae</taxon>
        <taxon>Pleosporaceae</taxon>
        <taxon>Stemphylium</taxon>
    </lineage>
</organism>
<dbReference type="GO" id="GO:0003910">
    <property type="term" value="F:DNA ligase (ATP) activity"/>
    <property type="evidence" value="ECO:0007669"/>
    <property type="project" value="UniProtKB-EC"/>
</dbReference>
<comment type="similarity">
    <text evidence="1">Belongs to the ATP-dependent DNA ligase family.</text>
</comment>
<dbReference type="CDD" id="cd08039">
    <property type="entry name" value="Adenylation_DNA_ligase_Fungal"/>
    <property type="match status" value="1"/>
</dbReference>
<dbReference type="GO" id="GO:1903461">
    <property type="term" value="P:Okazaki fragment processing involved in mitotic DNA replication"/>
    <property type="evidence" value="ECO:0007669"/>
    <property type="project" value="TreeGrafter"/>
</dbReference>
<dbReference type="GO" id="GO:0005634">
    <property type="term" value="C:nucleus"/>
    <property type="evidence" value="ECO:0007669"/>
    <property type="project" value="TreeGrafter"/>
</dbReference>